<reference evidence="2" key="1">
    <citation type="submission" date="2022-11" db="UniProtKB">
        <authorList>
            <consortium name="WormBaseParasite"/>
        </authorList>
    </citation>
    <scope>IDENTIFICATION</scope>
</reference>
<name>A0AC35FL37_9BILA</name>
<dbReference type="Proteomes" id="UP000887580">
    <property type="component" value="Unplaced"/>
</dbReference>
<sequence length="89" mass="10223">MINKVFMIKCYQVQNYMDEPVTESLTNCPSYFKLNVTGCLKYTYFNVKTVFRACEYTSCMVQGISQKGCFNDTKKNIEKCCCTTDGCNV</sequence>
<accession>A0AC35FL37</accession>
<dbReference type="WBParaSite" id="PS1159_v2.g18.t1">
    <property type="protein sequence ID" value="PS1159_v2.g18.t1"/>
    <property type="gene ID" value="PS1159_v2.g18"/>
</dbReference>
<evidence type="ECO:0000313" key="2">
    <source>
        <dbReference type="WBParaSite" id="PS1159_v2.g18.t1"/>
    </source>
</evidence>
<protein>
    <submittedName>
        <fullName evidence="2">Uncharacterized protein</fullName>
    </submittedName>
</protein>
<proteinExistence type="predicted"/>
<organism evidence="1 2">
    <name type="scientific">Panagrolaimus sp. PS1159</name>
    <dbReference type="NCBI Taxonomy" id="55785"/>
    <lineage>
        <taxon>Eukaryota</taxon>
        <taxon>Metazoa</taxon>
        <taxon>Ecdysozoa</taxon>
        <taxon>Nematoda</taxon>
        <taxon>Chromadorea</taxon>
        <taxon>Rhabditida</taxon>
        <taxon>Tylenchina</taxon>
        <taxon>Panagrolaimomorpha</taxon>
        <taxon>Panagrolaimoidea</taxon>
        <taxon>Panagrolaimidae</taxon>
        <taxon>Panagrolaimus</taxon>
    </lineage>
</organism>
<evidence type="ECO:0000313" key="1">
    <source>
        <dbReference type="Proteomes" id="UP000887580"/>
    </source>
</evidence>